<dbReference type="RefSeq" id="WP_130072815.1">
    <property type="nucleotide sequence ID" value="NZ_CP048659.1"/>
</dbReference>
<organism evidence="1 2">
    <name type="scientific">Acinetobacter piscicola</name>
    <dbReference type="NCBI Taxonomy" id="2006115"/>
    <lineage>
        <taxon>Bacteria</taxon>
        <taxon>Pseudomonadati</taxon>
        <taxon>Pseudomonadota</taxon>
        <taxon>Gammaproteobacteria</taxon>
        <taxon>Moraxellales</taxon>
        <taxon>Moraxellaceae</taxon>
        <taxon>Acinetobacter</taxon>
    </lineage>
</organism>
<evidence type="ECO:0000313" key="2">
    <source>
        <dbReference type="Proteomes" id="UP000593966"/>
    </source>
</evidence>
<name>A0A4Q4H2Y6_9GAMM</name>
<dbReference type="AlphaFoldDB" id="A0A4Q4H2Y6"/>
<accession>A0A4Q4H2Y6</accession>
<gene>
    <name evidence="1" type="ORF">G0028_06065</name>
</gene>
<keyword evidence="2" id="KW-1185">Reference proteome</keyword>
<dbReference type="Proteomes" id="UP000593966">
    <property type="component" value="Chromosome"/>
</dbReference>
<evidence type="ECO:0000313" key="1">
    <source>
        <dbReference type="EMBL" id="QOW45499.1"/>
    </source>
</evidence>
<proteinExistence type="predicted"/>
<sequence length="147" mass="17788">MDINFSSPMGTQPLKNGNVLHEHQIGDTLIYIEFTKHHEMLNFHQKVKRRYLSDYKIIPQINEFSQNIFLKKFPKYQSLITNIKSTCLMVYSYRYFIDQDYVEYDCFINHDFMDLIDDPKMYDELYEILENEAVFLKYKDGIIEEDI</sequence>
<reference evidence="1 2" key="1">
    <citation type="submission" date="2020-02" db="EMBL/GenBank/DDBJ databases">
        <title>Tigecycline-resistant Acinetobacter species from pigs and migratory birds.</title>
        <authorList>
            <person name="Chen C."/>
            <person name="Sun J."/>
            <person name="Liao X.-P."/>
            <person name="Liu Y.-H."/>
        </authorList>
    </citation>
    <scope>NUCLEOTIDE SEQUENCE [LARGE SCALE GENOMIC DNA]</scope>
    <source>
        <strain evidence="1 2">YH12207_T</strain>
    </source>
</reference>
<dbReference type="OrthoDB" id="6693221at2"/>
<protein>
    <submittedName>
        <fullName evidence="1">Uncharacterized protein</fullName>
    </submittedName>
</protein>
<dbReference type="EMBL" id="CP048659">
    <property type="protein sequence ID" value="QOW45499.1"/>
    <property type="molecule type" value="Genomic_DNA"/>
</dbReference>